<dbReference type="PROSITE" id="PS50011">
    <property type="entry name" value="PROTEIN_KINASE_DOM"/>
    <property type="match status" value="1"/>
</dbReference>
<dbReference type="SUPFAM" id="SSF56112">
    <property type="entry name" value="Protein kinase-like (PK-like)"/>
    <property type="match status" value="1"/>
</dbReference>
<dbReference type="Gene3D" id="1.10.510.10">
    <property type="entry name" value="Transferase(Phosphotransferase) domain 1"/>
    <property type="match status" value="1"/>
</dbReference>
<keyword evidence="1" id="KW-0808">Transferase</keyword>
<evidence type="ECO:0000256" key="3">
    <source>
        <dbReference type="ARBA" id="ARBA00022777"/>
    </source>
</evidence>
<evidence type="ECO:0000256" key="1">
    <source>
        <dbReference type="ARBA" id="ARBA00022679"/>
    </source>
</evidence>
<dbReference type="InterPro" id="IPR000719">
    <property type="entry name" value="Prot_kinase_dom"/>
</dbReference>
<comment type="similarity">
    <text evidence="6">Belongs to the protein kinase superfamily.</text>
</comment>
<accession>A0A843W2J4</accession>
<dbReference type="OrthoDB" id="275301at2759"/>
<reference evidence="8" key="1">
    <citation type="submission" date="2017-07" db="EMBL/GenBank/DDBJ databases">
        <title>Taro Niue Genome Assembly and Annotation.</title>
        <authorList>
            <person name="Atibalentja N."/>
            <person name="Keating K."/>
            <person name="Fields C.J."/>
        </authorList>
    </citation>
    <scope>NUCLEOTIDE SEQUENCE</scope>
    <source>
        <strain evidence="8">Niue_2</strain>
        <tissue evidence="8">Leaf</tissue>
    </source>
</reference>
<dbReference type="GO" id="GO:0004674">
    <property type="term" value="F:protein serine/threonine kinase activity"/>
    <property type="evidence" value="ECO:0007669"/>
    <property type="project" value="UniProtKB-KW"/>
</dbReference>
<sequence>MGGSRSKWVRGRCLGRGSTAAVYLAASSSHSDREEYFAVKSAELSHSTPLRREQKILSSLCSPHVVSCFGSDVTDEPDGRVLYNLFIEYVPGGSLAEEIKQQGGLDERAVRFYTRGILDGLAYLHGRGIVHCDVKGHNILVGEDDGTIKIADFGCARWVDDVCDGRVVVSGTPLYMAPEVARGEEQGPAADIWALGCTVIEMATGCPPWRDVADPVAAIHRIGFSTDVPDLPCNISDDAKDFLGRCLSRDPRKRWSARELLHHPFVKCCEEFAAVSIPDSKRTSPKSTLDQGFWESWQDEDDAGEEEDELVGRRLGTQKPPLQSIQGRLLQLVGGPALLPPVALATSEESSWITVRDSGSFQAQQATSSTGSCQVEEIVGGNRGDVDLACCSTDLGSVSATAEEVSPPNSSLSSCSANDDINHSCGALLQDGRNLSVDVHNCSYFSEHVRLSNIYDYGICVL</sequence>
<feature type="domain" description="Protein kinase" evidence="7">
    <location>
        <begin position="8"/>
        <end position="266"/>
    </location>
</feature>
<dbReference type="SMART" id="SM00220">
    <property type="entry name" value="S_TKc"/>
    <property type="match status" value="1"/>
</dbReference>
<dbReference type="PROSITE" id="PS00107">
    <property type="entry name" value="PROTEIN_KINASE_ATP"/>
    <property type="match status" value="1"/>
</dbReference>
<comment type="caution">
    <text evidence="8">The sequence shown here is derived from an EMBL/GenBank/DDBJ whole genome shotgun (WGS) entry which is preliminary data.</text>
</comment>
<dbReference type="GO" id="GO:0005524">
    <property type="term" value="F:ATP binding"/>
    <property type="evidence" value="ECO:0007669"/>
    <property type="project" value="UniProtKB-UniRule"/>
</dbReference>
<dbReference type="EMBL" id="NMUH01003143">
    <property type="protein sequence ID" value="MQM04032.1"/>
    <property type="molecule type" value="Genomic_DNA"/>
</dbReference>
<feature type="binding site" evidence="5">
    <location>
        <position position="40"/>
    </location>
    <ligand>
        <name>ATP</name>
        <dbReference type="ChEBI" id="CHEBI:30616"/>
    </ligand>
</feature>
<keyword evidence="4 5" id="KW-0067">ATP-binding</keyword>
<dbReference type="InterPro" id="IPR052751">
    <property type="entry name" value="Plant_MAPKKK"/>
</dbReference>
<evidence type="ECO:0000313" key="8">
    <source>
        <dbReference type="EMBL" id="MQM04032.1"/>
    </source>
</evidence>
<gene>
    <name evidence="8" type="ORF">Taro_036830</name>
</gene>
<dbReference type="PANTHER" id="PTHR48011:SF4">
    <property type="entry name" value="MITOGEN-ACTIVATED PROTEIN KINASE KINASE KINASE 19"/>
    <property type="match status" value="1"/>
</dbReference>
<evidence type="ECO:0000313" key="9">
    <source>
        <dbReference type="Proteomes" id="UP000652761"/>
    </source>
</evidence>
<proteinExistence type="inferred from homology"/>
<dbReference type="Pfam" id="PF00069">
    <property type="entry name" value="Pkinase"/>
    <property type="match status" value="1"/>
</dbReference>
<dbReference type="CDD" id="cd06606">
    <property type="entry name" value="STKc_MAPKKK"/>
    <property type="match status" value="1"/>
</dbReference>
<dbReference type="GO" id="GO:0007165">
    <property type="term" value="P:signal transduction"/>
    <property type="evidence" value="ECO:0007669"/>
    <property type="project" value="TreeGrafter"/>
</dbReference>
<evidence type="ECO:0000256" key="4">
    <source>
        <dbReference type="ARBA" id="ARBA00022840"/>
    </source>
</evidence>
<dbReference type="InterPro" id="IPR008271">
    <property type="entry name" value="Ser/Thr_kinase_AS"/>
</dbReference>
<evidence type="ECO:0000259" key="7">
    <source>
        <dbReference type="PROSITE" id="PS50011"/>
    </source>
</evidence>
<evidence type="ECO:0000256" key="2">
    <source>
        <dbReference type="ARBA" id="ARBA00022741"/>
    </source>
</evidence>
<evidence type="ECO:0000256" key="5">
    <source>
        <dbReference type="PROSITE-ProRule" id="PRU10141"/>
    </source>
</evidence>
<dbReference type="PROSITE" id="PS00108">
    <property type="entry name" value="PROTEIN_KINASE_ST"/>
    <property type="match status" value="1"/>
</dbReference>
<keyword evidence="3" id="KW-0418">Kinase</keyword>
<dbReference type="InterPro" id="IPR017441">
    <property type="entry name" value="Protein_kinase_ATP_BS"/>
</dbReference>
<organism evidence="8 9">
    <name type="scientific">Colocasia esculenta</name>
    <name type="common">Wild taro</name>
    <name type="synonym">Arum esculentum</name>
    <dbReference type="NCBI Taxonomy" id="4460"/>
    <lineage>
        <taxon>Eukaryota</taxon>
        <taxon>Viridiplantae</taxon>
        <taxon>Streptophyta</taxon>
        <taxon>Embryophyta</taxon>
        <taxon>Tracheophyta</taxon>
        <taxon>Spermatophyta</taxon>
        <taxon>Magnoliopsida</taxon>
        <taxon>Liliopsida</taxon>
        <taxon>Araceae</taxon>
        <taxon>Aroideae</taxon>
        <taxon>Colocasieae</taxon>
        <taxon>Colocasia</taxon>
    </lineage>
</organism>
<keyword evidence="9" id="KW-1185">Reference proteome</keyword>
<evidence type="ECO:0000256" key="6">
    <source>
        <dbReference type="RuleBase" id="RU000304"/>
    </source>
</evidence>
<dbReference type="AlphaFoldDB" id="A0A843W2J4"/>
<name>A0A843W2J4_COLES</name>
<keyword evidence="6" id="KW-0723">Serine/threonine-protein kinase</keyword>
<dbReference type="Proteomes" id="UP000652761">
    <property type="component" value="Unassembled WGS sequence"/>
</dbReference>
<keyword evidence="2 5" id="KW-0547">Nucleotide-binding</keyword>
<dbReference type="PANTHER" id="PTHR48011">
    <property type="entry name" value="CCR4-NOT TRANSCRIPTIONAL COMPLEX SUBUNIT CAF120-RELATED"/>
    <property type="match status" value="1"/>
</dbReference>
<dbReference type="InterPro" id="IPR011009">
    <property type="entry name" value="Kinase-like_dom_sf"/>
</dbReference>
<protein>
    <recommendedName>
        <fullName evidence="7">Protein kinase domain-containing protein</fullName>
    </recommendedName>
</protein>